<dbReference type="EMBL" id="LBWA01000013">
    <property type="protein sequence ID" value="KKQ97348.1"/>
    <property type="molecule type" value="Genomic_DNA"/>
</dbReference>
<proteinExistence type="predicted"/>
<dbReference type="Proteomes" id="UP000034325">
    <property type="component" value="Unassembled WGS sequence"/>
</dbReference>
<gene>
    <name evidence="1" type="ORF">UT23_C0013G0023</name>
</gene>
<reference evidence="1 2" key="1">
    <citation type="journal article" date="2015" name="Nature">
        <title>rRNA introns, odd ribosomes, and small enigmatic genomes across a large radiation of phyla.</title>
        <authorList>
            <person name="Brown C.T."/>
            <person name="Hug L.A."/>
            <person name="Thomas B.C."/>
            <person name="Sharon I."/>
            <person name="Castelle C.J."/>
            <person name="Singh A."/>
            <person name="Wilkins M.J."/>
            <person name="Williams K.H."/>
            <person name="Banfield J.F."/>
        </authorList>
    </citation>
    <scope>NUCLEOTIDE SEQUENCE [LARGE SCALE GENOMIC DNA]</scope>
</reference>
<accession>A0A0G0LZI9</accession>
<evidence type="ECO:0000313" key="1">
    <source>
        <dbReference type="EMBL" id="KKQ97348.1"/>
    </source>
</evidence>
<evidence type="ECO:0000313" key="2">
    <source>
        <dbReference type="Proteomes" id="UP000034325"/>
    </source>
</evidence>
<comment type="caution">
    <text evidence="1">The sequence shown here is derived from an EMBL/GenBank/DDBJ whole genome shotgun (WGS) entry which is preliminary data.</text>
</comment>
<organism evidence="1 2">
    <name type="scientific">Candidatus Woesebacteria bacterium GW2011_GWA1_39_12</name>
    <dbReference type="NCBI Taxonomy" id="1618549"/>
    <lineage>
        <taxon>Bacteria</taxon>
        <taxon>Candidatus Woeseibacteriota</taxon>
    </lineage>
</organism>
<sequence>MGLTENPQYIEGQEVIVNLKSNIDPAWLKATVTDSSPRRSRVGRLIDKAFGLKPVTVTIDQNAEELPGAEVTIYSSGNKGIIQPRS</sequence>
<dbReference type="AlphaFoldDB" id="A0A0G0LZI9"/>
<name>A0A0G0LZI9_9BACT</name>
<protein>
    <submittedName>
        <fullName evidence="1">Uncharacterized protein</fullName>
    </submittedName>
</protein>